<sequence>MPAPAFSISPLLAHGSTIRVGRGETPTWTPGTGLQDVEFPDQMPADLDITNQSSPGATEENMPGLLPAVDFSVDMMYDVGSEWDTALESLNARDASTGAKELHLLEICVGTGTGKKTRTFLAYLKDYKPRGPIKGNVAMRATWRLMSTVAE</sequence>
<dbReference type="AlphaFoldDB" id="A0A1H3ERZ9"/>
<evidence type="ECO:0008006" key="3">
    <source>
        <dbReference type="Google" id="ProtNLM"/>
    </source>
</evidence>
<keyword evidence="2" id="KW-1185">Reference proteome</keyword>
<proteinExistence type="predicted"/>
<organism evidence="1 2">
    <name type="scientific">Roseicitreum antarcticum</name>
    <dbReference type="NCBI Taxonomy" id="564137"/>
    <lineage>
        <taxon>Bacteria</taxon>
        <taxon>Pseudomonadati</taxon>
        <taxon>Pseudomonadota</taxon>
        <taxon>Alphaproteobacteria</taxon>
        <taxon>Rhodobacterales</taxon>
        <taxon>Paracoccaceae</taxon>
        <taxon>Roseicitreum</taxon>
    </lineage>
</organism>
<protein>
    <recommendedName>
        <fullName evidence="3">Phage tail tube protein, TTP</fullName>
    </recommendedName>
</protein>
<dbReference type="STRING" id="564137.SAMN04488238_12511"/>
<evidence type="ECO:0000313" key="1">
    <source>
        <dbReference type="EMBL" id="SDX81327.1"/>
    </source>
</evidence>
<gene>
    <name evidence="1" type="ORF">SAMN04488238_12511</name>
</gene>
<evidence type="ECO:0000313" key="2">
    <source>
        <dbReference type="Proteomes" id="UP000198539"/>
    </source>
</evidence>
<dbReference type="OrthoDB" id="4206561at2"/>
<dbReference type="Proteomes" id="UP000198539">
    <property type="component" value="Unassembled WGS sequence"/>
</dbReference>
<dbReference type="EMBL" id="FNOM01000025">
    <property type="protein sequence ID" value="SDX81327.1"/>
    <property type="molecule type" value="Genomic_DNA"/>
</dbReference>
<name>A0A1H3ERZ9_9RHOB</name>
<accession>A0A1H3ERZ9</accession>
<dbReference type="RefSeq" id="WP_092892492.1">
    <property type="nucleotide sequence ID" value="NZ_CP061498.1"/>
</dbReference>
<dbReference type="Gene3D" id="4.10.410.40">
    <property type="match status" value="1"/>
</dbReference>
<reference evidence="1 2" key="1">
    <citation type="submission" date="2016-10" db="EMBL/GenBank/DDBJ databases">
        <authorList>
            <person name="de Groot N.N."/>
        </authorList>
    </citation>
    <scope>NUCLEOTIDE SEQUENCE [LARGE SCALE GENOMIC DNA]</scope>
    <source>
        <strain evidence="1 2">CGMCC 1.8894</strain>
    </source>
</reference>